<proteinExistence type="predicted"/>
<keyword evidence="4" id="KW-1185">Reference proteome</keyword>
<dbReference type="OrthoDB" id="979197at2759"/>
<keyword evidence="1" id="KW-1133">Transmembrane helix</keyword>
<protein>
    <recommendedName>
        <fullName evidence="2">DUF7745 domain-containing protein</fullName>
    </recommendedName>
</protein>
<evidence type="ECO:0000259" key="2">
    <source>
        <dbReference type="Pfam" id="PF24924"/>
    </source>
</evidence>
<keyword evidence="1" id="KW-0472">Membrane</keyword>
<dbReference type="Pfam" id="PF24924">
    <property type="entry name" value="DUF7745"/>
    <property type="match status" value="1"/>
</dbReference>
<comment type="caution">
    <text evidence="3">The sequence shown here is derived from an EMBL/GenBank/DDBJ whole genome shotgun (WGS) entry which is preliminary data.</text>
</comment>
<dbReference type="Gramene" id="OE9A051029T1">
    <property type="protein sequence ID" value="OE9A051029C1"/>
    <property type="gene ID" value="OE9A051029"/>
</dbReference>
<sequence>MLLEFLAIISTSFAPSGLNILFLEKEKIKQRAKNLSLHDCQTFHATYGNLTWLLRVKVHCSLIEALISASDREGVCFHFGSFELVPTLKEFSRLLGLSHDTDMLMLPFSCGEKRDMSYVLGIRCSKL</sequence>
<dbReference type="AlphaFoldDB" id="A0A8S0PPE0"/>
<name>A0A8S0PPE0_OLEEU</name>
<organism evidence="3 4">
    <name type="scientific">Olea europaea subsp. europaea</name>
    <dbReference type="NCBI Taxonomy" id="158383"/>
    <lineage>
        <taxon>Eukaryota</taxon>
        <taxon>Viridiplantae</taxon>
        <taxon>Streptophyta</taxon>
        <taxon>Embryophyta</taxon>
        <taxon>Tracheophyta</taxon>
        <taxon>Spermatophyta</taxon>
        <taxon>Magnoliopsida</taxon>
        <taxon>eudicotyledons</taxon>
        <taxon>Gunneridae</taxon>
        <taxon>Pentapetalae</taxon>
        <taxon>asterids</taxon>
        <taxon>lamiids</taxon>
        <taxon>Lamiales</taxon>
        <taxon>Oleaceae</taxon>
        <taxon>Oleeae</taxon>
        <taxon>Olea</taxon>
    </lineage>
</organism>
<accession>A0A8S0PPE0</accession>
<dbReference type="InterPro" id="IPR056647">
    <property type="entry name" value="DUF7745"/>
</dbReference>
<feature type="transmembrane region" description="Helical" evidence="1">
    <location>
        <begin position="6"/>
        <end position="23"/>
    </location>
</feature>
<evidence type="ECO:0000313" key="4">
    <source>
        <dbReference type="Proteomes" id="UP000594638"/>
    </source>
</evidence>
<dbReference type="EMBL" id="CACTIH010000103">
    <property type="protein sequence ID" value="CAA2953966.1"/>
    <property type="molecule type" value="Genomic_DNA"/>
</dbReference>
<keyword evidence="1" id="KW-0812">Transmembrane</keyword>
<gene>
    <name evidence="3" type="ORF">OLEA9_A051029</name>
</gene>
<evidence type="ECO:0000313" key="3">
    <source>
        <dbReference type="EMBL" id="CAA2953966.1"/>
    </source>
</evidence>
<feature type="domain" description="DUF7745" evidence="2">
    <location>
        <begin position="33"/>
        <end position="103"/>
    </location>
</feature>
<evidence type="ECO:0000256" key="1">
    <source>
        <dbReference type="SAM" id="Phobius"/>
    </source>
</evidence>
<reference evidence="3 4" key="1">
    <citation type="submission" date="2019-12" db="EMBL/GenBank/DDBJ databases">
        <authorList>
            <person name="Alioto T."/>
            <person name="Alioto T."/>
            <person name="Gomez Garrido J."/>
        </authorList>
    </citation>
    <scope>NUCLEOTIDE SEQUENCE [LARGE SCALE GENOMIC DNA]</scope>
</reference>
<dbReference type="Proteomes" id="UP000594638">
    <property type="component" value="Unassembled WGS sequence"/>
</dbReference>